<organism evidence="1 2">
    <name type="scientific">Adineta steineri</name>
    <dbReference type="NCBI Taxonomy" id="433720"/>
    <lineage>
        <taxon>Eukaryota</taxon>
        <taxon>Metazoa</taxon>
        <taxon>Spiralia</taxon>
        <taxon>Gnathifera</taxon>
        <taxon>Rotifera</taxon>
        <taxon>Eurotatoria</taxon>
        <taxon>Bdelloidea</taxon>
        <taxon>Adinetida</taxon>
        <taxon>Adinetidae</taxon>
        <taxon>Adineta</taxon>
    </lineage>
</organism>
<sequence>MAIYRTRTHFDIDTSKYEHEYNI</sequence>
<evidence type="ECO:0000313" key="1">
    <source>
        <dbReference type="EMBL" id="CAF4437912.1"/>
    </source>
</evidence>
<gene>
    <name evidence="1" type="ORF">OKA104_LOCUS53454</name>
</gene>
<evidence type="ECO:0000313" key="2">
    <source>
        <dbReference type="Proteomes" id="UP000663881"/>
    </source>
</evidence>
<accession>A0A820RA64</accession>
<dbReference type="AlphaFoldDB" id="A0A820RA64"/>
<proteinExistence type="predicted"/>
<reference evidence="1" key="1">
    <citation type="submission" date="2021-02" db="EMBL/GenBank/DDBJ databases">
        <authorList>
            <person name="Nowell W R."/>
        </authorList>
    </citation>
    <scope>NUCLEOTIDE SEQUENCE</scope>
</reference>
<protein>
    <submittedName>
        <fullName evidence="1">Uncharacterized protein</fullName>
    </submittedName>
</protein>
<name>A0A820RA64_9BILA</name>
<comment type="caution">
    <text evidence="1">The sequence shown here is derived from an EMBL/GenBank/DDBJ whole genome shotgun (WGS) entry which is preliminary data.</text>
</comment>
<dbReference type="EMBL" id="CAJOAY010033319">
    <property type="protein sequence ID" value="CAF4437912.1"/>
    <property type="molecule type" value="Genomic_DNA"/>
</dbReference>
<dbReference type="Proteomes" id="UP000663881">
    <property type="component" value="Unassembled WGS sequence"/>
</dbReference>
<feature type="non-terminal residue" evidence="1">
    <location>
        <position position="23"/>
    </location>
</feature>
<feature type="non-terminal residue" evidence="1">
    <location>
        <position position="1"/>
    </location>
</feature>